<feature type="domain" description="Sialate O-acetylesterase" evidence="2">
    <location>
        <begin position="149"/>
        <end position="400"/>
    </location>
</feature>
<dbReference type="Proteomes" id="UP000679725">
    <property type="component" value="Unassembled WGS sequence"/>
</dbReference>
<sequence>MKISLFVQNIHCKRLFLTFTIVLISCISVLAYSVSITWPINRSVTQRNSSNKANVIFTGQFFTEPTSETDPCPQYTYYYKVEKLNLQFGTYVSDKIPWTQFSLFNKSAGLFKNELANLDGGWYDLKIMATNGGVGAAVQAFSTIRFGVGDVFIIAGQSNAQAIGKGDNFNQNTYLPNDPSYDCVSVHNFDGTCIKDIYSYPRMEKLIPQIDPTLFRVGANGFNSWCYAPLGKQIAINQQVPSAFFNAAIGGTTVLNWEEGAKGITTNAFGTYLCALYNVSMNDAKGQPYLGLKNALKFYGKVFGLKAVLWHQGEADNSAGTSSANYQSRLQFVINKSRTDFGSPNLTWYVARASLTGGTTSMNVINAQNALIGADPNVHPGPSTDGISTRLDGTHIYMWGLIDLATSWRLAIYGTASNLFPAAIVPTGNFQMGLPGFPILLAAGFNEYRWNSKTNSPGTNPTGDDGFSYVKDPNGNWLLSPEYLRKAFCGLAPARLSAEGKDAYVSNESIYKLIISPNPVTDQPSIISFTLPAAGAVRLEVLDVSGRTIKKLADGFHTNGEFSYPLDMKSNAPGTYTCLLQAETLGITKRFVIVK</sequence>
<dbReference type="InterPro" id="IPR052940">
    <property type="entry name" value="Carb_Esterase_6"/>
</dbReference>
<dbReference type="InterPro" id="IPR036514">
    <property type="entry name" value="SGNH_hydro_sf"/>
</dbReference>
<dbReference type="InterPro" id="IPR005181">
    <property type="entry name" value="SASA"/>
</dbReference>
<dbReference type="Gene3D" id="3.40.50.1110">
    <property type="entry name" value="SGNH hydrolase"/>
    <property type="match status" value="1"/>
</dbReference>
<comment type="caution">
    <text evidence="3">The sequence shown here is derived from an EMBL/GenBank/DDBJ whole genome shotgun (WGS) entry which is preliminary data.</text>
</comment>
<evidence type="ECO:0000313" key="4">
    <source>
        <dbReference type="Proteomes" id="UP000679725"/>
    </source>
</evidence>
<keyword evidence="4" id="KW-1185">Reference proteome</keyword>
<evidence type="ECO:0000256" key="1">
    <source>
        <dbReference type="ARBA" id="ARBA00022801"/>
    </source>
</evidence>
<dbReference type="EMBL" id="CAJRAU010000008">
    <property type="protein sequence ID" value="CAG5073263.1"/>
    <property type="molecule type" value="Genomic_DNA"/>
</dbReference>
<dbReference type="RefSeq" id="WP_215236014.1">
    <property type="nucleotide sequence ID" value="NZ_CAJRAU010000008.1"/>
</dbReference>
<dbReference type="PROSITE" id="PS51257">
    <property type="entry name" value="PROKAR_LIPOPROTEIN"/>
    <property type="match status" value="1"/>
</dbReference>
<evidence type="ECO:0000313" key="3">
    <source>
        <dbReference type="EMBL" id="CAG5073263.1"/>
    </source>
</evidence>
<keyword evidence="1" id="KW-0378">Hydrolase</keyword>
<dbReference type="PANTHER" id="PTHR31988:SF19">
    <property type="entry name" value="9-O-ACETYL-N-ACETYLNEURAMINIC ACID DEACETYLASE-RELATED"/>
    <property type="match status" value="1"/>
</dbReference>
<name>A0ABM8UWK1_9BACT</name>
<organism evidence="3 4">
    <name type="scientific">Dyadobacter linearis</name>
    <dbReference type="NCBI Taxonomy" id="2823330"/>
    <lineage>
        <taxon>Bacteria</taxon>
        <taxon>Pseudomonadati</taxon>
        <taxon>Bacteroidota</taxon>
        <taxon>Cytophagia</taxon>
        <taxon>Cytophagales</taxon>
        <taxon>Spirosomataceae</taxon>
        <taxon>Dyadobacter</taxon>
    </lineage>
</organism>
<accession>A0ABM8UWK1</accession>
<dbReference type="SUPFAM" id="SSF52266">
    <property type="entry name" value="SGNH hydrolase"/>
    <property type="match status" value="1"/>
</dbReference>
<protein>
    <recommendedName>
        <fullName evidence="2">Sialate O-acetylesterase domain-containing protein</fullName>
    </recommendedName>
</protein>
<dbReference type="PANTHER" id="PTHR31988">
    <property type="entry name" value="ESTERASE, PUTATIVE (DUF303)-RELATED"/>
    <property type="match status" value="1"/>
</dbReference>
<proteinExistence type="predicted"/>
<evidence type="ECO:0000259" key="2">
    <source>
        <dbReference type="Pfam" id="PF03629"/>
    </source>
</evidence>
<gene>
    <name evidence="3" type="ORF">DYBT9623_04751</name>
</gene>
<dbReference type="Pfam" id="PF03629">
    <property type="entry name" value="SASA"/>
    <property type="match status" value="1"/>
</dbReference>
<reference evidence="3 4" key="1">
    <citation type="submission" date="2021-04" db="EMBL/GenBank/DDBJ databases">
        <authorList>
            <person name="Rodrigo-Torres L."/>
            <person name="Arahal R. D."/>
            <person name="Lucena T."/>
        </authorList>
    </citation>
    <scope>NUCLEOTIDE SEQUENCE [LARGE SCALE GENOMIC DNA]</scope>
    <source>
        <strain evidence="3 4">CECT 9623</strain>
    </source>
</reference>